<dbReference type="AlphaFoldDB" id="A0A1E1WYQ4"/>
<dbReference type="Gene3D" id="3.10.20.90">
    <property type="entry name" value="Phosphatidylinositol 3-kinase Catalytic Subunit, Chain A, domain 1"/>
    <property type="match status" value="1"/>
</dbReference>
<dbReference type="GO" id="GO:0005634">
    <property type="term" value="C:nucleus"/>
    <property type="evidence" value="ECO:0007669"/>
    <property type="project" value="UniProtKB-SubCell"/>
</dbReference>
<evidence type="ECO:0000256" key="6">
    <source>
        <dbReference type="RuleBase" id="RU361190"/>
    </source>
</evidence>
<keyword evidence="4 6" id="KW-0833">Ubl conjugation pathway</keyword>
<evidence type="ECO:0000259" key="7">
    <source>
        <dbReference type="PROSITE" id="PS50053"/>
    </source>
</evidence>
<dbReference type="InterPro" id="IPR022617">
    <property type="entry name" value="Rad60/SUMO-like_dom"/>
</dbReference>
<dbReference type="SUPFAM" id="SSF54236">
    <property type="entry name" value="Ubiquitin-like"/>
    <property type="match status" value="1"/>
</dbReference>
<dbReference type="SMART" id="SM00213">
    <property type="entry name" value="UBQ"/>
    <property type="match status" value="1"/>
</dbReference>
<dbReference type="Pfam" id="PF11976">
    <property type="entry name" value="Rad60-SLD"/>
    <property type="match status" value="1"/>
</dbReference>
<feature type="domain" description="Ubiquitin-like" evidence="7">
    <location>
        <begin position="18"/>
        <end position="95"/>
    </location>
</feature>
<accession>A0A1E1WYQ4</accession>
<organism evidence="8">
    <name type="scientific">Amblyomma aureolatum</name>
    <dbReference type="NCBI Taxonomy" id="187763"/>
    <lineage>
        <taxon>Eukaryota</taxon>
        <taxon>Metazoa</taxon>
        <taxon>Ecdysozoa</taxon>
        <taxon>Arthropoda</taxon>
        <taxon>Chelicerata</taxon>
        <taxon>Arachnida</taxon>
        <taxon>Acari</taxon>
        <taxon>Parasitiformes</taxon>
        <taxon>Ixodida</taxon>
        <taxon>Ixodoidea</taxon>
        <taxon>Ixodidae</taxon>
        <taxon>Amblyomminae</taxon>
        <taxon>Amblyomma</taxon>
    </lineage>
</organism>
<dbReference type="InterPro" id="IPR046332">
    <property type="entry name" value="SUMO1_Ubl"/>
</dbReference>
<dbReference type="CDD" id="cd16114">
    <property type="entry name" value="Ubl_SUMO1"/>
    <property type="match status" value="1"/>
</dbReference>
<dbReference type="FunFam" id="3.10.20.90:FF:000280">
    <property type="entry name" value="Small ubiquitin-related modifier"/>
    <property type="match status" value="1"/>
</dbReference>
<keyword evidence="5 6" id="KW-0539">Nucleus</keyword>
<reference evidence="8" key="1">
    <citation type="journal article" date="2017" name="Front. Cell. Infect. Microbiol.">
        <title>The Distinct Transcriptional Response of the Midgut of Amblyomma sculptum and Amblyomma aureolatum Ticks to Rickettsia rickettsii Correlates to Their Differences in Susceptibility to Infection.</title>
        <authorList>
            <person name="Martins L.A."/>
            <person name="Galletti M.F.B.M."/>
            <person name="Ribeiro J.M."/>
            <person name="Fujita A."/>
            <person name="Costa F.B."/>
            <person name="Labruna M.B."/>
            <person name="Daffre S."/>
            <person name="Fogaca A.C."/>
        </authorList>
    </citation>
    <scope>NUCLEOTIDE SEQUENCE</scope>
</reference>
<evidence type="ECO:0000256" key="2">
    <source>
        <dbReference type="ARBA" id="ARBA00009185"/>
    </source>
</evidence>
<evidence type="ECO:0000313" key="8">
    <source>
        <dbReference type="EMBL" id="JAT92112.1"/>
    </source>
</evidence>
<protein>
    <recommendedName>
        <fullName evidence="6">Small ubiquitin-related modifier</fullName>
        <shortName evidence="6">SUMO</shortName>
    </recommendedName>
</protein>
<dbReference type="PROSITE" id="PS50053">
    <property type="entry name" value="UBIQUITIN_2"/>
    <property type="match status" value="1"/>
</dbReference>
<dbReference type="InterPro" id="IPR000626">
    <property type="entry name" value="Ubiquitin-like_dom"/>
</dbReference>
<evidence type="ECO:0000256" key="4">
    <source>
        <dbReference type="ARBA" id="ARBA00022786"/>
    </source>
</evidence>
<dbReference type="PANTHER" id="PTHR10562">
    <property type="entry name" value="SMALL UBIQUITIN-RELATED MODIFIER"/>
    <property type="match status" value="1"/>
</dbReference>
<comment type="subcellular location">
    <subcellularLocation>
        <location evidence="1 6">Nucleus</location>
    </subcellularLocation>
</comment>
<keyword evidence="3" id="KW-1017">Isopeptide bond</keyword>
<comment type="similarity">
    <text evidence="2 6">Belongs to the ubiquitin family. SUMO subfamily.</text>
</comment>
<dbReference type="EMBL" id="GFAC01007076">
    <property type="protein sequence ID" value="JAT92112.1"/>
    <property type="molecule type" value="mRNA"/>
</dbReference>
<evidence type="ECO:0000256" key="3">
    <source>
        <dbReference type="ARBA" id="ARBA00022499"/>
    </source>
</evidence>
<name>A0A1E1WYQ4_9ACAR</name>
<evidence type="ECO:0000256" key="5">
    <source>
        <dbReference type="ARBA" id="ARBA00023242"/>
    </source>
</evidence>
<sequence length="109" mass="11960">MAGSAQDQKPEGSDNSSEYIKLKVVGQDGNEIHFKVKMTTQMGKLKKSYSERVAMSVASLRFLFDGKRISDDETPKQLEMVNDDVIEVYQEQTGGSGVAAEGLDIRLAS</sequence>
<dbReference type="InterPro" id="IPR029071">
    <property type="entry name" value="Ubiquitin-like_domsf"/>
</dbReference>
<proteinExistence type="evidence at transcript level"/>
<evidence type="ECO:0000256" key="1">
    <source>
        <dbReference type="ARBA" id="ARBA00004123"/>
    </source>
</evidence>